<dbReference type="PANTHER" id="PTHR43200:SF4">
    <property type="entry name" value="PAP-SPECIFIC PHOSPHATASE, MITOCHONDRIAL-RELATED"/>
    <property type="match status" value="1"/>
</dbReference>
<evidence type="ECO:0000256" key="4">
    <source>
        <dbReference type="ARBA" id="ARBA00022801"/>
    </source>
</evidence>
<dbReference type="Pfam" id="PF00459">
    <property type="entry name" value="Inositol_P"/>
    <property type="match status" value="1"/>
</dbReference>
<evidence type="ECO:0000313" key="8">
    <source>
        <dbReference type="Proteomes" id="UP001642484"/>
    </source>
</evidence>
<dbReference type="PROSITE" id="PS00629">
    <property type="entry name" value="IMP_1"/>
    <property type="match status" value="1"/>
</dbReference>
<gene>
    <name evidence="6" type="ORF">CCMP2556_LOCUS31998</name>
    <name evidence="7" type="ORF">CCMP2556_LOCUS32166</name>
</gene>
<dbReference type="InterPro" id="IPR051090">
    <property type="entry name" value="Inositol_monoP_superfamily"/>
</dbReference>
<dbReference type="PANTHER" id="PTHR43200">
    <property type="entry name" value="PHOSPHATASE"/>
    <property type="match status" value="1"/>
</dbReference>
<comment type="caution">
    <text evidence="6">The sequence shown here is derived from an EMBL/GenBank/DDBJ whole genome shotgun (WGS) entry which is preliminary data.</text>
</comment>
<keyword evidence="4" id="KW-0378">Hydrolase</keyword>
<proteinExistence type="inferred from homology"/>
<evidence type="ECO:0000313" key="7">
    <source>
        <dbReference type="EMBL" id="CAK9065436.1"/>
    </source>
</evidence>
<dbReference type="EMBL" id="CAXAMN010021973">
    <property type="protein sequence ID" value="CAK9065080.1"/>
    <property type="molecule type" value="Genomic_DNA"/>
</dbReference>
<name>A0ABP0NMT4_9DINO</name>
<comment type="similarity">
    <text evidence="2">Belongs to the inositol monophosphatase superfamily.</text>
</comment>
<evidence type="ECO:0000256" key="2">
    <source>
        <dbReference type="ARBA" id="ARBA00009759"/>
    </source>
</evidence>
<sequence length="427" mass="45181">MLCGIAPVACSTRTPSQGACVGKLRWVPRPSSPCLFPWRGASASSLAVVLAVSLLVAKECRGGSRRLKMAMASFGGELEAEVKAAADVVQKALLLVQALACDMDVAPPSLGKEMEGCDVTAGMAGIVEIKPGDSTPVTAADYAIQGLVAAALKQQFPADRFMGEEDSKELREKPELCNLALDLCSRFGGHVSKEEFLTSVDSGLEPDNGQQRVWVLDPIDGTKGFVTGQGYVIGLSLSVAGKPLLGVMGNPNAVSTPPIMLAVAGHGLSWWASSGGPVEFEPSKPDWASRGFTLPTSVPEPKEGVDYPPWLLSPQSTRDECRPFGSMAWASELCCGSMVKYFAVAAGSHSGYVQYEENLKTWDHACGVLCVQESGGSATVTDSISKQVEFPGRRFRVRGGIVSCSRWATEEMRELFLKAAAGNDTGP</sequence>
<organism evidence="6 8">
    <name type="scientific">Durusdinium trenchii</name>
    <dbReference type="NCBI Taxonomy" id="1381693"/>
    <lineage>
        <taxon>Eukaryota</taxon>
        <taxon>Sar</taxon>
        <taxon>Alveolata</taxon>
        <taxon>Dinophyceae</taxon>
        <taxon>Suessiales</taxon>
        <taxon>Symbiodiniaceae</taxon>
        <taxon>Durusdinium</taxon>
    </lineage>
</organism>
<reference evidence="6 8" key="1">
    <citation type="submission" date="2024-02" db="EMBL/GenBank/DDBJ databases">
        <authorList>
            <person name="Chen Y."/>
            <person name="Shah S."/>
            <person name="Dougan E. K."/>
            <person name="Thang M."/>
            <person name="Chan C."/>
        </authorList>
    </citation>
    <scope>NUCLEOTIDE SEQUENCE [LARGE SCALE GENOMIC DNA]</scope>
</reference>
<dbReference type="InterPro" id="IPR020583">
    <property type="entry name" value="Inositol_monoP_metal-BS"/>
</dbReference>
<protein>
    <recommendedName>
        <fullName evidence="9">3'(2'),5'-bisphosphate nucleotidase</fullName>
    </recommendedName>
</protein>
<dbReference type="EMBL" id="CAXAMN010022006">
    <property type="protein sequence ID" value="CAK9065436.1"/>
    <property type="molecule type" value="Genomic_DNA"/>
</dbReference>
<dbReference type="Gene3D" id="3.40.190.80">
    <property type="match status" value="1"/>
</dbReference>
<dbReference type="SUPFAM" id="SSF56655">
    <property type="entry name" value="Carbohydrate phosphatase"/>
    <property type="match status" value="1"/>
</dbReference>
<evidence type="ECO:0000256" key="1">
    <source>
        <dbReference type="ARBA" id="ARBA00001946"/>
    </source>
</evidence>
<dbReference type="Gene3D" id="3.30.540.10">
    <property type="entry name" value="Fructose-1,6-Bisphosphatase, subunit A, domain 1"/>
    <property type="match status" value="1"/>
</dbReference>
<dbReference type="InterPro" id="IPR000760">
    <property type="entry name" value="Inositol_monophosphatase-like"/>
</dbReference>
<evidence type="ECO:0000256" key="5">
    <source>
        <dbReference type="ARBA" id="ARBA00022842"/>
    </source>
</evidence>
<accession>A0ABP0NMT4</accession>
<comment type="cofactor">
    <cofactor evidence="1">
        <name>Mg(2+)</name>
        <dbReference type="ChEBI" id="CHEBI:18420"/>
    </cofactor>
</comment>
<keyword evidence="8" id="KW-1185">Reference proteome</keyword>
<evidence type="ECO:0008006" key="9">
    <source>
        <dbReference type="Google" id="ProtNLM"/>
    </source>
</evidence>
<keyword evidence="5" id="KW-0460">Magnesium</keyword>
<evidence type="ECO:0000256" key="3">
    <source>
        <dbReference type="ARBA" id="ARBA00022723"/>
    </source>
</evidence>
<keyword evidence="3" id="KW-0479">Metal-binding</keyword>
<evidence type="ECO:0000313" key="6">
    <source>
        <dbReference type="EMBL" id="CAK9065080.1"/>
    </source>
</evidence>
<dbReference type="Proteomes" id="UP001642484">
    <property type="component" value="Unassembled WGS sequence"/>
</dbReference>